<name>A0A7S1TB95_9RHOD</name>
<dbReference type="GO" id="GO:0006281">
    <property type="term" value="P:DNA repair"/>
    <property type="evidence" value="ECO:0007669"/>
    <property type="project" value="UniProtKB-ARBA"/>
</dbReference>
<dbReference type="InterPro" id="IPR038726">
    <property type="entry name" value="PDDEXK_AddAB-type"/>
</dbReference>
<reference evidence="2" key="1">
    <citation type="submission" date="2021-01" db="EMBL/GenBank/DDBJ databases">
        <authorList>
            <person name="Corre E."/>
            <person name="Pelletier E."/>
            <person name="Niang G."/>
            <person name="Scheremetjew M."/>
            <person name="Finn R."/>
            <person name="Kale V."/>
            <person name="Holt S."/>
            <person name="Cochrane G."/>
            <person name="Meng A."/>
            <person name="Brown T."/>
            <person name="Cohen L."/>
        </authorList>
    </citation>
    <scope>NUCLEOTIDE SEQUENCE</scope>
    <source>
        <strain evidence="2">SAG 36.94</strain>
    </source>
</reference>
<dbReference type="AlphaFoldDB" id="A0A7S1TB95"/>
<dbReference type="InterPro" id="IPR011604">
    <property type="entry name" value="PDDEXK-like_dom_sf"/>
</dbReference>
<sequence length="405" mass="44916">MSIQSTSAKASTRAKLRIPAVSCMAAPMMALTHRPSWRACSERLCAGAAVEARSCRRRVRAYDGVGEKLWKVLAPTKHTRDIVNAELPLLEMVGREHTPCAMGAVTGASVAKALRASYITHWTHGSPMIWKRAGLLPKIHSRRGFGLVGLVTCSSATSSGKTAGGSQRQYTLSPSDFAFLWDECPRCYYYKVHGILSRPRLPFPSIFNRIDLQMRSFFRGKRTEDIFSGQTAPAGEFLCEEDDAWVESQPINVPSHPSSSIVIRGKIDCLIRLDDGSYAVIDFKTSNVDTWLTKYDRQLEAYATAMENPAPNADLEKLKVSQLGLVVFEPSEFGHVQKNNSRTRAELGGSLTYIDRPRQTSAFSKFLQEVVAVLDDDSPPVRSGGMRQNCPFCSYADRIRILSKD</sequence>
<accession>A0A7S1TB95</accession>
<organism evidence="2">
    <name type="scientific">Compsopogon caeruleus</name>
    <dbReference type="NCBI Taxonomy" id="31354"/>
    <lineage>
        <taxon>Eukaryota</taxon>
        <taxon>Rhodophyta</taxon>
        <taxon>Compsopogonophyceae</taxon>
        <taxon>Compsopogonales</taxon>
        <taxon>Compsopogonaceae</taxon>
        <taxon>Compsopogon</taxon>
    </lineage>
</organism>
<dbReference type="InterPro" id="IPR011335">
    <property type="entry name" value="Restrct_endonuc-II-like"/>
</dbReference>
<evidence type="ECO:0000259" key="1">
    <source>
        <dbReference type="Pfam" id="PF12705"/>
    </source>
</evidence>
<feature type="domain" description="PD-(D/E)XK endonuclease-like" evidence="1">
    <location>
        <begin position="254"/>
        <end position="397"/>
    </location>
</feature>
<dbReference type="Pfam" id="PF12705">
    <property type="entry name" value="PDDEXK_1"/>
    <property type="match status" value="1"/>
</dbReference>
<dbReference type="SUPFAM" id="SSF52980">
    <property type="entry name" value="Restriction endonuclease-like"/>
    <property type="match status" value="1"/>
</dbReference>
<evidence type="ECO:0000313" key="2">
    <source>
        <dbReference type="EMBL" id="CAD9231535.1"/>
    </source>
</evidence>
<gene>
    <name evidence="2" type="ORF">CCAE0312_LOCUS3612</name>
</gene>
<protein>
    <recommendedName>
        <fullName evidence="1">PD-(D/E)XK endonuclease-like domain-containing protein</fullName>
    </recommendedName>
</protein>
<dbReference type="Gene3D" id="3.90.320.10">
    <property type="match status" value="1"/>
</dbReference>
<dbReference type="EMBL" id="HBGH01006836">
    <property type="protein sequence ID" value="CAD9231535.1"/>
    <property type="molecule type" value="Transcribed_RNA"/>
</dbReference>
<proteinExistence type="predicted"/>